<comment type="caution">
    <text evidence="1">The sequence shown here is derived from an EMBL/GenBank/DDBJ whole genome shotgun (WGS) entry which is preliminary data.</text>
</comment>
<dbReference type="Gene3D" id="6.10.200.10">
    <property type="entry name" value="Regulatory phage protein Cox"/>
    <property type="match status" value="1"/>
</dbReference>
<dbReference type="AlphaFoldDB" id="A0A084ZQB7"/>
<sequence length="93" mass="11033">MADQALEKFIEVRHPVDAVPYIKFAELIGKTPSMVKSMIEEGKLPIIQWRNPAALTNRSENWIYIPEFNRAMREAYYNRPREQRDAWLLWIGL</sequence>
<evidence type="ECO:0000313" key="1">
    <source>
        <dbReference type="EMBL" id="KFB99661.1"/>
    </source>
</evidence>
<accession>A0A084ZQB7</accession>
<reference evidence="2" key="1">
    <citation type="submission" date="2014-05" db="EMBL/GenBank/DDBJ databases">
        <title>ATOL: Assembling a taxonomically balanced genome-scale reconstruction of the evolutionary history of the Enterobacteriaceae.</title>
        <authorList>
            <person name="Plunkett G. III"/>
            <person name="Neeno-Eckwall E.C."/>
            <person name="Glasner J.D."/>
            <person name="Perna N.T."/>
        </authorList>
    </citation>
    <scope>NUCLEOTIDE SEQUENCE [LARGE SCALE GENOMIC DNA]</scope>
    <source>
        <strain evidence="2">ATCC 49490</strain>
    </source>
</reference>
<protein>
    <submittedName>
        <fullName evidence="1">Cox family protein</fullName>
    </submittedName>
</protein>
<organism evidence="1 2">
    <name type="scientific">Trabulsiella guamensis ATCC 49490</name>
    <dbReference type="NCBI Taxonomy" id="1005994"/>
    <lineage>
        <taxon>Bacteria</taxon>
        <taxon>Pseudomonadati</taxon>
        <taxon>Pseudomonadota</taxon>
        <taxon>Gammaproteobacteria</taxon>
        <taxon>Enterobacterales</taxon>
        <taxon>Enterobacteriaceae</taxon>
        <taxon>Trabulsiella</taxon>
    </lineage>
</organism>
<gene>
    <name evidence="1" type="ORF">GTGU_04100</name>
</gene>
<dbReference type="Pfam" id="PF10743">
    <property type="entry name" value="Phage_Cox"/>
    <property type="match status" value="1"/>
</dbReference>
<dbReference type="Proteomes" id="UP000028630">
    <property type="component" value="Unassembled WGS sequence"/>
</dbReference>
<keyword evidence="2" id="KW-1185">Reference proteome</keyword>
<dbReference type="OrthoDB" id="6494242at2"/>
<dbReference type="eggNOG" id="ENOG5032YEI">
    <property type="taxonomic scope" value="Bacteria"/>
</dbReference>
<name>A0A084ZQB7_9ENTR</name>
<dbReference type="InterPro" id="IPR038147">
    <property type="entry name" value="Cox_sf"/>
</dbReference>
<dbReference type="EMBL" id="JMTB01000114">
    <property type="protein sequence ID" value="KFB99661.1"/>
    <property type="molecule type" value="Genomic_DNA"/>
</dbReference>
<dbReference type="RefSeq" id="WP_038161560.1">
    <property type="nucleotide sequence ID" value="NZ_JMTB01000114.1"/>
</dbReference>
<evidence type="ECO:0000313" key="2">
    <source>
        <dbReference type="Proteomes" id="UP000028630"/>
    </source>
</evidence>
<proteinExistence type="predicted"/>
<dbReference type="InterPro" id="IPR019679">
    <property type="entry name" value="Phage_P2_Cox"/>
</dbReference>